<evidence type="ECO:0000313" key="2">
    <source>
        <dbReference type="EMBL" id="QDV73232.1"/>
    </source>
</evidence>
<feature type="compositionally biased region" description="Polar residues" evidence="1">
    <location>
        <begin position="9"/>
        <end position="20"/>
    </location>
</feature>
<feature type="region of interest" description="Disordered" evidence="1">
    <location>
        <begin position="1"/>
        <end position="24"/>
    </location>
</feature>
<dbReference type="KEGG" id="bmei:Spa11_14280"/>
<evidence type="ECO:0000313" key="3">
    <source>
        <dbReference type="Proteomes" id="UP000316426"/>
    </source>
</evidence>
<gene>
    <name evidence="2" type="ORF">Spa11_14280</name>
</gene>
<evidence type="ECO:0000256" key="1">
    <source>
        <dbReference type="SAM" id="MobiDB-lite"/>
    </source>
</evidence>
<name>A0A518K611_9BACT</name>
<sequence length="162" mass="17319">MTYFRNKRNNFANQQTTSVAGRNPDRLLTVPGTEIELSIWTASAGSQNAGQTSVGFDRVTYGSDGTKRRNRTFRFSRSEDLVGLLLGVIGALELAAQDETLPGNLRSCYLRLAEEAGAAVAVAMDPAKPQAKMKPEMSLTALAAQPANGRVGINSKVSSLLS</sequence>
<reference evidence="2 3" key="1">
    <citation type="submission" date="2019-02" db="EMBL/GenBank/DDBJ databases">
        <title>Deep-cultivation of Planctomycetes and their phenomic and genomic characterization uncovers novel biology.</title>
        <authorList>
            <person name="Wiegand S."/>
            <person name="Jogler M."/>
            <person name="Boedeker C."/>
            <person name="Pinto D."/>
            <person name="Vollmers J."/>
            <person name="Rivas-Marin E."/>
            <person name="Kohn T."/>
            <person name="Peeters S.H."/>
            <person name="Heuer A."/>
            <person name="Rast P."/>
            <person name="Oberbeckmann S."/>
            <person name="Bunk B."/>
            <person name="Jeske O."/>
            <person name="Meyerdierks A."/>
            <person name="Storesund J.E."/>
            <person name="Kallscheuer N."/>
            <person name="Luecker S."/>
            <person name="Lage O.M."/>
            <person name="Pohl T."/>
            <person name="Merkel B.J."/>
            <person name="Hornburger P."/>
            <person name="Mueller R.-W."/>
            <person name="Bruemmer F."/>
            <person name="Labrenz M."/>
            <person name="Spormann A.M."/>
            <person name="Op den Camp H."/>
            <person name="Overmann J."/>
            <person name="Amann R."/>
            <person name="Jetten M.S.M."/>
            <person name="Mascher T."/>
            <person name="Medema M.H."/>
            <person name="Devos D.P."/>
            <person name="Kaster A.-K."/>
            <person name="Ovreas L."/>
            <person name="Rohde M."/>
            <person name="Galperin M.Y."/>
            <person name="Jogler C."/>
        </authorList>
    </citation>
    <scope>NUCLEOTIDE SEQUENCE [LARGE SCALE GENOMIC DNA]</scope>
    <source>
        <strain evidence="2 3">Spa11</strain>
    </source>
</reference>
<protein>
    <submittedName>
        <fullName evidence="2">Uncharacterized protein</fullName>
    </submittedName>
</protein>
<accession>A0A518K611</accession>
<dbReference type="EMBL" id="CP036349">
    <property type="protein sequence ID" value="QDV73232.1"/>
    <property type="molecule type" value="Genomic_DNA"/>
</dbReference>
<proteinExistence type="predicted"/>
<dbReference type="RefSeq" id="WP_145109852.1">
    <property type="nucleotide sequence ID" value="NZ_CP036349.1"/>
</dbReference>
<keyword evidence="3" id="KW-1185">Reference proteome</keyword>
<dbReference type="Proteomes" id="UP000316426">
    <property type="component" value="Chromosome"/>
</dbReference>
<dbReference type="AlphaFoldDB" id="A0A518K611"/>
<organism evidence="2 3">
    <name type="scientific">Botrimarina mediterranea</name>
    <dbReference type="NCBI Taxonomy" id="2528022"/>
    <lineage>
        <taxon>Bacteria</taxon>
        <taxon>Pseudomonadati</taxon>
        <taxon>Planctomycetota</taxon>
        <taxon>Planctomycetia</taxon>
        <taxon>Pirellulales</taxon>
        <taxon>Lacipirellulaceae</taxon>
        <taxon>Botrimarina</taxon>
    </lineage>
</organism>